<evidence type="ECO:0000259" key="2">
    <source>
        <dbReference type="PROSITE" id="PS50103"/>
    </source>
</evidence>
<keyword evidence="4" id="KW-1185">Reference proteome</keyword>
<keyword evidence="1" id="KW-0479">Metal-binding</keyword>
<comment type="caution">
    <text evidence="3">The sequence shown here is derived from an EMBL/GenBank/DDBJ whole genome shotgun (WGS) entry which is preliminary data.</text>
</comment>
<proteinExistence type="predicted"/>
<dbReference type="InterPro" id="IPR000571">
    <property type="entry name" value="Znf_CCCH"/>
</dbReference>
<dbReference type="PANTHER" id="PTHR35179">
    <property type="entry name" value="PROTEIN CBG02620"/>
    <property type="match status" value="1"/>
</dbReference>
<dbReference type="PANTHER" id="PTHR35179:SF2">
    <property type="entry name" value="START DOMAIN-CONTAINING PROTEIN"/>
    <property type="match status" value="1"/>
</dbReference>
<evidence type="ECO:0000313" key="4">
    <source>
        <dbReference type="Proteomes" id="UP000275385"/>
    </source>
</evidence>
<keyword evidence="1" id="KW-0862">Zinc</keyword>
<name>A0A420Y898_9PEZI</name>
<feature type="domain" description="C3H1-type" evidence="2">
    <location>
        <begin position="22"/>
        <end position="44"/>
    </location>
</feature>
<organism evidence="3 4">
    <name type="scientific">Coniochaeta pulveracea</name>
    <dbReference type="NCBI Taxonomy" id="177199"/>
    <lineage>
        <taxon>Eukaryota</taxon>
        <taxon>Fungi</taxon>
        <taxon>Dikarya</taxon>
        <taxon>Ascomycota</taxon>
        <taxon>Pezizomycotina</taxon>
        <taxon>Sordariomycetes</taxon>
        <taxon>Sordariomycetidae</taxon>
        <taxon>Coniochaetales</taxon>
        <taxon>Coniochaetaceae</taxon>
        <taxon>Coniochaeta</taxon>
    </lineage>
</organism>
<sequence length="475" mass="52912">MSFPSKINAPGTRLDGRNIVYPCKYLMNNKPCGFSSCSFSHDPSLMHRWKAGPGKKPCRLGPTCSYLQRGVCLFDHARHRTKVENNIWTANRSRAMTTDLLLLTDLTTHGNVSATTTPATIRGGEYLGSFNKLSSRSISIPGHPPLLDYPSCPLSIALSLTTPNFPTYDRSFEPLLHAIHLTSPDFNLAETELVTTATNLRKLFVLVENKRRLSNRFDIELRGDTMFLAGWAGDPSYGHAMGCWGWAFKTAICRFARQEGDGDGRVSHHRVEGYEFGGLRCVVQTVVDGYLCDEKCKGKQHRDAEVSAHFITSSSGLHIHHSGGKVPAACLVDVRAESVHRPGEMAPEVQRYFARRRRVYTALRCGGVFVPDGKGVLDTKNSLETWEVANGKTLTRMTTLLRDVKKWTVAWHRAGIRRFSLVCKSDGLEDAGVCKVELHARMDGIKLVPEVTGVDGWDEKERSSDMRGEKERDMA</sequence>
<dbReference type="STRING" id="177199.A0A420Y898"/>
<keyword evidence="1" id="KW-0863">Zinc-finger</keyword>
<feature type="zinc finger region" description="C3H1-type" evidence="1">
    <location>
        <begin position="22"/>
        <end position="44"/>
    </location>
</feature>
<dbReference type="EMBL" id="QVQW01000034">
    <property type="protein sequence ID" value="RKU44126.1"/>
    <property type="molecule type" value="Genomic_DNA"/>
</dbReference>
<dbReference type="OrthoDB" id="420564at2759"/>
<dbReference type="GO" id="GO:0008270">
    <property type="term" value="F:zinc ion binding"/>
    <property type="evidence" value="ECO:0007669"/>
    <property type="project" value="UniProtKB-KW"/>
</dbReference>
<dbReference type="AlphaFoldDB" id="A0A420Y898"/>
<reference evidence="3 4" key="1">
    <citation type="submission" date="2018-08" db="EMBL/GenBank/DDBJ databases">
        <title>Draft genome of the lignicolous fungus Coniochaeta pulveracea.</title>
        <authorList>
            <person name="Borstlap C.J."/>
            <person name="De Witt R.N."/>
            <person name="Botha A."/>
            <person name="Volschenk H."/>
        </authorList>
    </citation>
    <scope>NUCLEOTIDE SEQUENCE [LARGE SCALE GENOMIC DNA]</scope>
    <source>
        <strain evidence="3 4">CAB683</strain>
    </source>
</reference>
<gene>
    <name evidence="3" type="ORF">DL546_003803</name>
</gene>
<evidence type="ECO:0000256" key="1">
    <source>
        <dbReference type="PROSITE-ProRule" id="PRU00723"/>
    </source>
</evidence>
<evidence type="ECO:0000313" key="3">
    <source>
        <dbReference type="EMBL" id="RKU44126.1"/>
    </source>
</evidence>
<dbReference type="PROSITE" id="PS50103">
    <property type="entry name" value="ZF_C3H1"/>
    <property type="match status" value="1"/>
</dbReference>
<protein>
    <recommendedName>
        <fullName evidence="2">C3H1-type domain-containing protein</fullName>
    </recommendedName>
</protein>
<accession>A0A420Y898</accession>
<dbReference type="Proteomes" id="UP000275385">
    <property type="component" value="Unassembled WGS sequence"/>
</dbReference>